<dbReference type="Pfam" id="PF00530">
    <property type="entry name" value="SRCR"/>
    <property type="match status" value="1"/>
</dbReference>
<feature type="disulfide bond" evidence="4">
    <location>
        <begin position="8"/>
        <end position="18"/>
    </location>
</feature>
<dbReference type="PROSITE" id="PS50287">
    <property type="entry name" value="SRCR_2"/>
    <property type="match status" value="2"/>
</dbReference>
<dbReference type="InterPro" id="IPR001190">
    <property type="entry name" value="SRCR"/>
</dbReference>
<gene>
    <name evidence="7" type="primary">LOC104960138</name>
</gene>
<dbReference type="PANTHER" id="PTHR19331:SF487">
    <property type="entry name" value="SOLUBLE SCAVENGER RECEPTOR CYSTEINE-RICH DOMAIN-CONTAINING PROTEIN SSC5D"/>
    <property type="match status" value="1"/>
</dbReference>
<proteinExistence type="predicted"/>
<dbReference type="AlphaFoldDB" id="A0A6I9PF89"/>
<evidence type="ECO:0000256" key="2">
    <source>
        <dbReference type="ARBA" id="ARBA00022737"/>
    </source>
</evidence>
<feature type="domain" description="SRCR" evidence="5">
    <location>
        <begin position="1"/>
        <end position="38"/>
    </location>
</feature>
<comment type="caution">
    <text evidence="4">Lacks conserved residue(s) required for the propagation of feature annotation.</text>
</comment>
<evidence type="ECO:0000256" key="4">
    <source>
        <dbReference type="PROSITE-ProRule" id="PRU00196"/>
    </source>
</evidence>
<evidence type="ECO:0000256" key="1">
    <source>
        <dbReference type="ARBA" id="ARBA00022729"/>
    </source>
</evidence>
<keyword evidence="2" id="KW-0677">Repeat</keyword>
<dbReference type="PANTHER" id="PTHR19331">
    <property type="entry name" value="SCAVENGER RECEPTOR DOMAIN-CONTAINING"/>
    <property type="match status" value="1"/>
</dbReference>
<dbReference type="RefSeq" id="XP_010786405.1">
    <property type="nucleotide sequence ID" value="XM_010788103.1"/>
</dbReference>
<dbReference type="SMART" id="SM00202">
    <property type="entry name" value="SR"/>
    <property type="match status" value="1"/>
</dbReference>
<feature type="disulfide bond" evidence="4">
    <location>
        <begin position="107"/>
        <end position="117"/>
    </location>
</feature>
<dbReference type="GO" id="GO:0016020">
    <property type="term" value="C:membrane"/>
    <property type="evidence" value="ECO:0007669"/>
    <property type="project" value="InterPro"/>
</dbReference>
<sequence length="136" mass="14389">MWTKEFQCGGNESALLDCSSASERNTCSPGRAVSLTCSEPVRLVGGESRCTGALELNQGEWRPVKGSPLTLEAAGVACRKLDCGSAVSVGSSKQSSERPVWGIRSGCVESGSALRECATETSYYYFLTLSCSGKFL</sequence>
<evidence type="ECO:0000259" key="5">
    <source>
        <dbReference type="PROSITE" id="PS50287"/>
    </source>
</evidence>
<dbReference type="PRINTS" id="PR00258">
    <property type="entry name" value="SPERACTRCPTR"/>
</dbReference>
<dbReference type="Proteomes" id="UP000504611">
    <property type="component" value="Unplaced"/>
</dbReference>
<organism evidence="6 7">
    <name type="scientific">Notothenia coriiceps</name>
    <name type="common">black rockcod</name>
    <dbReference type="NCBI Taxonomy" id="8208"/>
    <lineage>
        <taxon>Eukaryota</taxon>
        <taxon>Metazoa</taxon>
        <taxon>Chordata</taxon>
        <taxon>Craniata</taxon>
        <taxon>Vertebrata</taxon>
        <taxon>Euteleostomi</taxon>
        <taxon>Actinopterygii</taxon>
        <taxon>Neopterygii</taxon>
        <taxon>Teleostei</taxon>
        <taxon>Neoteleostei</taxon>
        <taxon>Acanthomorphata</taxon>
        <taxon>Eupercaria</taxon>
        <taxon>Perciformes</taxon>
        <taxon>Notothenioidei</taxon>
        <taxon>Nototheniidae</taxon>
        <taxon>Notothenia</taxon>
    </lineage>
</organism>
<evidence type="ECO:0000256" key="3">
    <source>
        <dbReference type="ARBA" id="ARBA00023157"/>
    </source>
</evidence>
<keyword evidence="3 4" id="KW-1015">Disulfide bond</keyword>
<dbReference type="SUPFAM" id="SSF56487">
    <property type="entry name" value="SRCR-like"/>
    <property type="match status" value="2"/>
</dbReference>
<reference evidence="7" key="1">
    <citation type="submission" date="2025-08" db="UniProtKB">
        <authorList>
            <consortium name="RefSeq"/>
        </authorList>
    </citation>
    <scope>IDENTIFICATION</scope>
    <source>
        <tissue evidence="7">Muscle</tissue>
    </source>
</reference>
<keyword evidence="1" id="KW-0732">Signal</keyword>
<protein>
    <submittedName>
        <fullName evidence="7">Scavenger receptor cysteine-rich type 1 protein M130-like</fullName>
    </submittedName>
</protein>
<evidence type="ECO:0000313" key="6">
    <source>
        <dbReference type="Proteomes" id="UP000504611"/>
    </source>
</evidence>
<dbReference type="GeneID" id="104960138"/>
<dbReference type="InterPro" id="IPR036772">
    <property type="entry name" value="SRCR-like_dom_sf"/>
</dbReference>
<name>A0A6I9PF89_9TELE</name>
<evidence type="ECO:0000313" key="7">
    <source>
        <dbReference type="RefSeq" id="XP_010786405.1"/>
    </source>
</evidence>
<dbReference type="OrthoDB" id="536948at2759"/>
<accession>A0A6I9PF89</accession>
<keyword evidence="6" id="KW-1185">Reference proteome</keyword>
<dbReference type="Gene3D" id="3.10.250.10">
    <property type="entry name" value="SRCR-like domain"/>
    <property type="match status" value="2"/>
</dbReference>
<dbReference type="KEGG" id="ncc:104960138"/>
<feature type="domain" description="SRCR" evidence="5">
    <location>
        <begin position="41"/>
        <end position="136"/>
    </location>
</feature>